<dbReference type="EC" id="3.2.1.39" evidence="3"/>
<keyword evidence="5" id="KW-0378">Hydrolase</keyword>
<evidence type="ECO:0000256" key="5">
    <source>
        <dbReference type="ARBA" id="ARBA00022801"/>
    </source>
</evidence>
<comment type="similarity">
    <text evidence="2 7">Belongs to the glycosyl hydrolase 17 family.</text>
</comment>
<evidence type="ECO:0000256" key="4">
    <source>
        <dbReference type="ARBA" id="ARBA00022729"/>
    </source>
</evidence>
<dbReference type="SUPFAM" id="SSF51445">
    <property type="entry name" value="(Trans)glycosidases"/>
    <property type="match status" value="1"/>
</dbReference>
<gene>
    <name evidence="9" type="ORF">DM860_006152</name>
</gene>
<organism evidence="9 10">
    <name type="scientific">Cuscuta australis</name>
    <dbReference type="NCBI Taxonomy" id="267555"/>
    <lineage>
        <taxon>Eukaryota</taxon>
        <taxon>Viridiplantae</taxon>
        <taxon>Streptophyta</taxon>
        <taxon>Embryophyta</taxon>
        <taxon>Tracheophyta</taxon>
        <taxon>Spermatophyta</taxon>
        <taxon>Magnoliopsida</taxon>
        <taxon>eudicotyledons</taxon>
        <taxon>Gunneridae</taxon>
        <taxon>Pentapetalae</taxon>
        <taxon>asterids</taxon>
        <taxon>lamiids</taxon>
        <taxon>Solanales</taxon>
        <taxon>Convolvulaceae</taxon>
        <taxon>Cuscuteae</taxon>
        <taxon>Cuscuta</taxon>
        <taxon>Cuscuta subgen. Grammica</taxon>
        <taxon>Cuscuta sect. Cleistogrammica</taxon>
    </lineage>
</organism>
<dbReference type="Pfam" id="PF00332">
    <property type="entry name" value="Glyco_hydro_17"/>
    <property type="match status" value="1"/>
</dbReference>
<comment type="catalytic activity">
    <reaction evidence="1">
        <text>Hydrolysis of (1-&gt;3)-beta-D-glucosidic linkages in (1-&gt;3)-beta-D-glucans.</text>
        <dbReference type="EC" id="3.2.1.39"/>
    </reaction>
</comment>
<evidence type="ECO:0000256" key="1">
    <source>
        <dbReference type="ARBA" id="ARBA00000382"/>
    </source>
</evidence>
<accession>A0A328DMX1</accession>
<dbReference type="InterPro" id="IPR044965">
    <property type="entry name" value="Glyco_hydro_17_plant"/>
</dbReference>
<comment type="caution">
    <text evidence="9">The sequence shown here is derived from an EMBL/GenBank/DDBJ whole genome shotgun (WGS) entry which is preliminary data.</text>
</comment>
<evidence type="ECO:0000256" key="3">
    <source>
        <dbReference type="ARBA" id="ARBA00012780"/>
    </source>
</evidence>
<keyword evidence="10" id="KW-1185">Reference proteome</keyword>
<keyword evidence="4 8" id="KW-0732">Signal</keyword>
<dbReference type="InterPro" id="IPR017853">
    <property type="entry name" value="GH"/>
</dbReference>
<dbReference type="Proteomes" id="UP000249390">
    <property type="component" value="Unassembled WGS sequence"/>
</dbReference>
<dbReference type="Gene3D" id="3.20.20.80">
    <property type="entry name" value="Glycosidases"/>
    <property type="match status" value="1"/>
</dbReference>
<dbReference type="GO" id="GO:0005975">
    <property type="term" value="P:carbohydrate metabolic process"/>
    <property type="evidence" value="ECO:0007669"/>
    <property type="project" value="InterPro"/>
</dbReference>
<evidence type="ECO:0000256" key="6">
    <source>
        <dbReference type="ARBA" id="ARBA00023295"/>
    </source>
</evidence>
<proteinExistence type="inferred from homology"/>
<evidence type="ECO:0000313" key="9">
    <source>
        <dbReference type="EMBL" id="RAL45998.1"/>
    </source>
</evidence>
<name>A0A328DMX1_9ASTE</name>
<evidence type="ECO:0000256" key="8">
    <source>
        <dbReference type="SAM" id="SignalP"/>
    </source>
</evidence>
<protein>
    <recommendedName>
        <fullName evidence="3">glucan endo-1,3-beta-D-glucosidase</fullName>
        <ecNumber evidence="3">3.2.1.39</ecNumber>
    </recommendedName>
</protein>
<dbReference type="PANTHER" id="PTHR32227">
    <property type="entry name" value="GLUCAN ENDO-1,3-BETA-GLUCOSIDASE BG1-RELATED-RELATED"/>
    <property type="match status" value="1"/>
</dbReference>
<keyword evidence="6" id="KW-0326">Glycosidase</keyword>
<feature type="signal peptide" evidence="8">
    <location>
        <begin position="1"/>
        <end position="23"/>
    </location>
</feature>
<dbReference type="GO" id="GO:0042973">
    <property type="term" value="F:glucan endo-1,3-beta-D-glucosidase activity"/>
    <property type="evidence" value="ECO:0007669"/>
    <property type="project" value="UniProtKB-EC"/>
</dbReference>
<evidence type="ECO:0000256" key="2">
    <source>
        <dbReference type="ARBA" id="ARBA00008773"/>
    </source>
</evidence>
<feature type="chain" id="PRO_5016309542" description="glucan endo-1,3-beta-D-glucosidase" evidence="8">
    <location>
        <begin position="24"/>
        <end position="395"/>
    </location>
</feature>
<dbReference type="EMBL" id="NQVE01000125">
    <property type="protein sequence ID" value="RAL45998.1"/>
    <property type="molecule type" value="Genomic_DNA"/>
</dbReference>
<dbReference type="InterPro" id="IPR000490">
    <property type="entry name" value="Glyco_hydro_17"/>
</dbReference>
<reference evidence="9 10" key="1">
    <citation type="submission" date="2018-06" db="EMBL/GenBank/DDBJ databases">
        <title>The Genome of Cuscuta australis (Dodder) Provides Insight into the Evolution of Plant Parasitism.</title>
        <authorList>
            <person name="Liu H."/>
        </authorList>
    </citation>
    <scope>NUCLEOTIDE SEQUENCE [LARGE SCALE GENOMIC DNA]</scope>
    <source>
        <strain evidence="10">cv. Yunnan</strain>
        <tissue evidence="9">Vines</tissue>
    </source>
</reference>
<evidence type="ECO:0000313" key="10">
    <source>
        <dbReference type="Proteomes" id="UP000249390"/>
    </source>
</evidence>
<dbReference type="FunFam" id="3.20.20.80:FF:000005">
    <property type="entry name" value="Glucan endo-1,3-beta-glucosidase 14"/>
    <property type="match status" value="1"/>
</dbReference>
<sequence>MAIAASSLSGPLLLLLFFSLVISDLLTGSHAGTGVGINYGQIADNLPSHSSVVTLLQSLNIKRVKLYDADPDVLEAFSGSDVEFVVGLGNEYLQKMTDPAQAQAWVQQNIQPHVGKTKITCITVGNEVVTGTDLQARSSLLPAMKSVRNALVNLGLEKEISVNTAHAYSAMAVSFPPSAGAFKPELVETIRGILDFNAETNAPFLVNAYPYFAYKADPAGVPLDYVLFRSNRGTTDPAANLKYDNMLYAQIDAVYSAIKALGHTDVQVKVSETGWPSKGDEGEAGASRENAAAYNGNLLRRIAKGEGTPANPSVPVDVYIFALFNENLKPGPTSERNYGLYYPDRSPVYDIKLQQPDGGVIPEMEYSAASDHRVSVLAFQIPKMLKIHESQIIYI</sequence>
<dbReference type="AlphaFoldDB" id="A0A328DMX1"/>
<evidence type="ECO:0000256" key="7">
    <source>
        <dbReference type="RuleBase" id="RU004335"/>
    </source>
</evidence>